<gene>
    <name evidence="1" type="ORF">ABIF63_003457</name>
</gene>
<name>A0ABV2RQX7_BRAJP</name>
<accession>A0ABV2RQX7</accession>
<dbReference type="EMBL" id="JBEPTQ010000002">
    <property type="protein sequence ID" value="MET4719351.1"/>
    <property type="molecule type" value="Genomic_DNA"/>
</dbReference>
<comment type="caution">
    <text evidence="1">The sequence shown here is derived from an EMBL/GenBank/DDBJ whole genome shotgun (WGS) entry which is preliminary data.</text>
</comment>
<organism evidence="1 2">
    <name type="scientific">Bradyrhizobium japonicum</name>
    <dbReference type="NCBI Taxonomy" id="375"/>
    <lineage>
        <taxon>Bacteria</taxon>
        <taxon>Pseudomonadati</taxon>
        <taxon>Pseudomonadota</taxon>
        <taxon>Alphaproteobacteria</taxon>
        <taxon>Hyphomicrobiales</taxon>
        <taxon>Nitrobacteraceae</taxon>
        <taxon>Bradyrhizobium</taxon>
    </lineage>
</organism>
<proteinExistence type="predicted"/>
<keyword evidence="2" id="KW-1185">Reference proteome</keyword>
<dbReference type="RefSeq" id="WP_049813366.1">
    <property type="nucleotide sequence ID" value="NZ_CP066351.1"/>
</dbReference>
<protein>
    <recommendedName>
        <fullName evidence="3">Cytochrome c domain-containing protein</fullName>
    </recommendedName>
</protein>
<dbReference type="Proteomes" id="UP001549291">
    <property type="component" value="Unassembled WGS sequence"/>
</dbReference>
<evidence type="ECO:0008006" key="3">
    <source>
        <dbReference type="Google" id="ProtNLM"/>
    </source>
</evidence>
<sequence length="129" mass="14293">MDNHCHHCACCFGNVRSRAASKRALPTQNNWDLAAYEIDEIKEGLEDAARLFPKYDGIPVAEMIKTIIDPRIEELEKAVKAKSSTKFTAAFDELTSGCNSCHAGASKPFIRIQRPIASPLTNQNFAPEK</sequence>
<evidence type="ECO:0000313" key="1">
    <source>
        <dbReference type="EMBL" id="MET4719351.1"/>
    </source>
</evidence>
<reference evidence="1 2" key="1">
    <citation type="submission" date="2024-06" db="EMBL/GenBank/DDBJ databases">
        <title>Genomic Encyclopedia of Type Strains, Phase V (KMG-V): Genome sequencing to study the core and pangenomes of soil and plant-associated prokaryotes.</title>
        <authorList>
            <person name="Whitman W."/>
        </authorList>
    </citation>
    <scope>NUCLEOTIDE SEQUENCE [LARGE SCALE GENOMIC DNA]</scope>
    <source>
        <strain evidence="1 2">USDA 160</strain>
    </source>
</reference>
<evidence type="ECO:0000313" key="2">
    <source>
        <dbReference type="Proteomes" id="UP001549291"/>
    </source>
</evidence>